<dbReference type="OrthoDB" id="3821392at2"/>
<name>A0A543JPD1_9PSEU</name>
<evidence type="ECO:0000313" key="2">
    <source>
        <dbReference type="Proteomes" id="UP000316628"/>
    </source>
</evidence>
<accession>A0A543JPD1</accession>
<gene>
    <name evidence="1" type="ORF">FHX81_7168</name>
</gene>
<comment type="caution">
    <text evidence="1">The sequence shown here is derived from an EMBL/GenBank/DDBJ whole genome shotgun (WGS) entry which is preliminary data.</text>
</comment>
<reference evidence="1 2" key="1">
    <citation type="submission" date="2019-06" db="EMBL/GenBank/DDBJ databases">
        <title>Sequencing the genomes of 1000 actinobacteria strains.</title>
        <authorList>
            <person name="Klenk H.-P."/>
        </authorList>
    </citation>
    <scope>NUCLEOTIDE SEQUENCE [LARGE SCALE GENOMIC DNA]</scope>
    <source>
        <strain evidence="1 2">DSM 45456</strain>
    </source>
</reference>
<protein>
    <submittedName>
        <fullName evidence="1">Uncharacterized protein</fullName>
    </submittedName>
</protein>
<sequence>MRIAVVLAAVAALLGAALTPTWEVRHAEVRAPRPAAGIVVNYQVDGVSRIHKLQSDLVIGPGTLRAEIDLVNGTIVGDLWLPPSDGYFVVFGFVPTTARTGLVPVAKVTGTIKEGQVEANARLDIELDDVAVDAQPLDVGPTCRTVEAASIDLEGPFELARMRMKGVYPIPPFAGCQGRERLDPLLTGLISGPGNAIDLTLTLLPGIP</sequence>
<organism evidence="1 2">
    <name type="scientific">Saccharothrix saharensis</name>
    <dbReference type="NCBI Taxonomy" id="571190"/>
    <lineage>
        <taxon>Bacteria</taxon>
        <taxon>Bacillati</taxon>
        <taxon>Actinomycetota</taxon>
        <taxon>Actinomycetes</taxon>
        <taxon>Pseudonocardiales</taxon>
        <taxon>Pseudonocardiaceae</taxon>
        <taxon>Saccharothrix</taxon>
    </lineage>
</organism>
<dbReference type="Proteomes" id="UP000316628">
    <property type="component" value="Unassembled WGS sequence"/>
</dbReference>
<proteinExistence type="predicted"/>
<dbReference type="AlphaFoldDB" id="A0A543JPD1"/>
<evidence type="ECO:0000313" key="1">
    <source>
        <dbReference type="EMBL" id="TQM84712.1"/>
    </source>
</evidence>
<dbReference type="EMBL" id="VFPP01000001">
    <property type="protein sequence ID" value="TQM84712.1"/>
    <property type="molecule type" value="Genomic_DNA"/>
</dbReference>
<dbReference type="RefSeq" id="WP_141982858.1">
    <property type="nucleotide sequence ID" value="NZ_VFPP01000001.1"/>
</dbReference>
<keyword evidence="2" id="KW-1185">Reference proteome</keyword>